<gene>
    <name evidence="2" type="ORF">HGRIS_005495</name>
</gene>
<evidence type="ECO:0000256" key="1">
    <source>
        <dbReference type="SAM" id="MobiDB-lite"/>
    </source>
</evidence>
<accession>A0ABR3JZ90</accession>
<reference evidence="3" key="1">
    <citation type="submission" date="2024-06" db="EMBL/GenBank/DDBJ databases">
        <title>Multi-omics analyses provide insights into the biosynthesis of the anticancer antibiotic pleurotin in Hohenbuehelia grisea.</title>
        <authorList>
            <person name="Weaver J.A."/>
            <person name="Alberti F."/>
        </authorList>
    </citation>
    <scope>NUCLEOTIDE SEQUENCE [LARGE SCALE GENOMIC DNA]</scope>
    <source>
        <strain evidence="3">T-177</strain>
    </source>
</reference>
<name>A0ABR3JZ90_9AGAR</name>
<protein>
    <submittedName>
        <fullName evidence="2">Uncharacterized protein</fullName>
    </submittedName>
</protein>
<comment type="caution">
    <text evidence="2">The sequence shown here is derived from an EMBL/GenBank/DDBJ whole genome shotgun (WGS) entry which is preliminary data.</text>
</comment>
<keyword evidence="3" id="KW-1185">Reference proteome</keyword>
<dbReference type="Proteomes" id="UP001556367">
    <property type="component" value="Unassembled WGS sequence"/>
</dbReference>
<proteinExistence type="predicted"/>
<evidence type="ECO:0000313" key="2">
    <source>
        <dbReference type="EMBL" id="KAL0960452.1"/>
    </source>
</evidence>
<dbReference type="EMBL" id="JASNQZ010000001">
    <property type="protein sequence ID" value="KAL0960452.1"/>
    <property type="molecule type" value="Genomic_DNA"/>
</dbReference>
<feature type="compositionally biased region" description="Polar residues" evidence="1">
    <location>
        <begin position="108"/>
        <end position="122"/>
    </location>
</feature>
<feature type="region of interest" description="Disordered" evidence="1">
    <location>
        <begin position="68"/>
        <end position="174"/>
    </location>
</feature>
<organism evidence="2 3">
    <name type="scientific">Hohenbuehelia grisea</name>
    <dbReference type="NCBI Taxonomy" id="104357"/>
    <lineage>
        <taxon>Eukaryota</taxon>
        <taxon>Fungi</taxon>
        <taxon>Dikarya</taxon>
        <taxon>Basidiomycota</taxon>
        <taxon>Agaricomycotina</taxon>
        <taxon>Agaricomycetes</taxon>
        <taxon>Agaricomycetidae</taxon>
        <taxon>Agaricales</taxon>
        <taxon>Pleurotineae</taxon>
        <taxon>Pleurotaceae</taxon>
        <taxon>Hohenbuehelia</taxon>
    </lineage>
</organism>
<evidence type="ECO:0000313" key="3">
    <source>
        <dbReference type="Proteomes" id="UP001556367"/>
    </source>
</evidence>
<sequence length="174" mass="18164">MRATIRRCRRSTMGMTPMYLGVTLLSPTITAITTASNSAKTPAPSAGSRAIMLINITTQVGHRFQTNNGNGPFFAGPQTGYYTSSPVAEEEAGSPDTAAHQDSGRAVSRNQANALSPSNSNLEDTETTAGAYPLAMARNEPASPRRRAGANGTKKTLGRAPSDPHGTQGNGTSR</sequence>
<feature type="compositionally biased region" description="Polar residues" evidence="1">
    <location>
        <begin position="165"/>
        <end position="174"/>
    </location>
</feature>